<dbReference type="InterPro" id="IPR047801">
    <property type="entry name" value="Peptidase_C45"/>
</dbReference>
<gene>
    <name evidence="2" type="ORF">A2932_02050</name>
</gene>
<dbReference type="PANTHER" id="PTHR34180:SF1">
    <property type="entry name" value="BETA-ALANYL-DOPAMINE_CARCININE HYDROLASE"/>
    <property type="match status" value="1"/>
</dbReference>
<dbReference type="NCBIfam" id="NF040521">
    <property type="entry name" value="C45_proenzyme"/>
    <property type="match status" value="1"/>
</dbReference>
<feature type="domain" description="Peptidase C45 hydrolase" evidence="1">
    <location>
        <begin position="110"/>
        <end position="328"/>
    </location>
</feature>
<accession>A0A1G2HHC3</accession>
<proteinExistence type="predicted"/>
<dbReference type="InterPro" id="IPR047794">
    <property type="entry name" value="C45_proenzyme-like"/>
</dbReference>
<dbReference type="Gene3D" id="1.10.10.2120">
    <property type="match status" value="1"/>
</dbReference>
<dbReference type="InterPro" id="IPR005079">
    <property type="entry name" value="Peptidase_C45_hydrolase"/>
</dbReference>
<comment type="caution">
    <text evidence="2">The sequence shown here is derived from an EMBL/GenBank/DDBJ whole genome shotgun (WGS) entry which is preliminary data.</text>
</comment>
<dbReference type="Gene3D" id="3.60.60.10">
    <property type="entry name" value="Penicillin V Acylase, Chain A"/>
    <property type="match status" value="1"/>
</dbReference>
<reference evidence="2 3" key="1">
    <citation type="journal article" date="2016" name="Nat. Commun.">
        <title>Thousands of microbial genomes shed light on interconnected biogeochemical processes in an aquifer system.</title>
        <authorList>
            <person name="Anantharaman K."/>
            <person name="Brown C.T."/>
            <person name="Hug L.A."/>
            <person name="Sharon I."/>
            <person name="Castelle C.J."/>
            <person name="Probst A.J."/>
            <person name="Thomas B.C."/>
            <person name="Singh A."/>
            <person name="Wilkins M.J."/>
            <person name="Karaoz U."/>
            <person name="Brodie E.L."/>
            <person name="Williams K.H."/>
            <person name="Hubbard S.S."/>
            <person name="Banfield J.F."/>
        </authorList>
    </citation>
    <scope>NUCLEOTIDE SEQUENCE [LARGE SCALE GENOMIC DNA]</scope>
</reference>
<sequence>MNHIPYIQIRAKDNFNFGLQLGKILSRQIRRRIRDNKILYKKERLKDFPDLVEEAKKFLPGINKYYPELLAELEGMSFGARVNVNELLVLMCEEELLDFGTTHCTNVALRTEEGVILGHNEDWLPAYKNNGLFVVKGQIKKHKFLSLSYIGGLSGTSCGMNKNLCYTANSLDSGRFRYGVPVKFQMRALLGANTEQEVSKIDLKDSTIATNMVYAWGESRILDIEDFFGHHEKFYGAKFLVHTNHPVLKKDRTKINTQGESIARYNRAKEILLQKQKYDINTLKTILSDHVKDICGHLDKQRSSNSITIASVIMNPRKKCMEICWSNPCRNEYKSYKL</sequence>
<dbReference type="AlphaFoldDB" id="A0A1G2HHC3"/>
<name>A0A1G2HHC3_9BACT</name>
<protein>
    <recommendedName>
        <fullName evidence="1">Peptidase C45 hydrolase domain-containing protein</fullName>
    </recommendedName>
</protein>
<dbReference type="Proteomes" id="UP000179153">
    <property type="component" value="Unassembled WGS sequence"/>
</dbReference>
<dbReference type="Pfam" id="PF03417">
    <property type="entry name" value="AAT"/>
    <property type="match status" value="1"/>
</dbReference>
<dbReference type="PANTHER" id="PTHR34180">
    <property type="entry name" value="PEPTIDASE C45"/>
    <property type="match status" value="1"/>
</dbReference>
<evidence type="ECO:0000313" key="3">
    <source>
        <dbReference type="Proteomes" id="UP000179153"/>
    </source>
</evidence>
<evidence type="ECO:0000313" key="2">
    <source>
        <dbReference type="EMBL" id="OGZ61278.1"/>
    </source>
</evidence>
<organism evidence="2 3">
    <name type="scientific">Candidatus Spechtbacteria bacterium RIFCSPLOWO2_01_FULL_46_10</name>
    <dbReference type="NCBI Taxonomy" id="1802163"/>
    <lineage>
        <taxon>Bacteria</taxon>
        <taxon>Candidatus Spechtiibacteriota</taxon>
    </lineage>
</organism>
<dbReference type="EMBL" id="MHOI01000021">
    <property type="protein sequence ID" value="OGZ61278.1"/>
    <property type="molecule type" value="Genomic_DNA"/>
</dbReference>
<evidence type="ECO:0000259" key="1">
    <source>
        <dbReference type="Pfam" id="PF03417"/>
    </source>
</evidence>